<dbReference type="InterPro" id="IPR040923">
    <property type="entry name" value="HpdC_C"/>
</dbReference>
<evidence type="ECO:0000256" key="13">
    <source>
        <dbReference type="ARBA" id="ARBA00032959"/>
    </source>
</evidence>
<accession>A0A3N0IX93</accession>
<keyword evidence="10" id="KW-0411">Iron-sulfur</keyword>
<dbReference type="GO" id="GO:0046872">
    <property type="term" value="F:metal ion binding"/>
    <property type="evidence" value="ECO:0007669"/>
    <property type="project" value="UniProtKB-KW"/>
</dbReference>
<dbReference type="Pfam" id="PF18671">
    <property type="entry name" value="4HPAD_g_N"/>
    <property type="match status" value="1"/>
</dbReference>
<evidence type="ECO:0000313" key="16">
    <source>
        <dbReference type="EMBL" id="RDB68518.1"/>
    </source>
</evidence>
<dbReference type="GO" id="GO:0043722">
    <property type="term" value="F:4-hydroxyphenylacetate decarboxylase activity"/>
    <property type="evidence" value="ECO:0007669"/>
    <property type="project" value="UniProtKB-EC"/>
</dbReference>
<keyword evidence="11" id="KW-0456">Lyase</keyword>
<dbReference type="OrthoDB" id="3186521at2"/>
<sequence>MAHQHIDCWNYQAIDVVKGVCLKHGGMVEWAGETCPAFTRKPKCEFCTHFSEPDEDNIGTCTGLSDGAHWTLGGRSATTCESYQE</sequence>
<protein>
    <recommendedName>
        <fullName evidence="6">4-hydroxyphenylacetate decarboxylase small subunit</fullName>
        <ecNumber evidence="5">4.1.1.83</ecNumber>
    </recommendedName>
    <alternativeName>
        <fullName evidence="12">4-hydroxyphenylacetate decarboxylase gamma subunit</fullName>
    </alternativeName>
    <alternativeName>
        <fullName evidence="13">p-hydroxyphenylacetate decarboxylase small subunit</fullName>
    </alternativeName>
</protein>
<keyword evidence="18" id="KW-1185">Reference proteome</keyword>
<evidence type="ECO:0000256" key="2">
    <source>
        <dbReference type="ARBA" id="ARBA00001088"/>
    </source>
</evidence>
<dbReference type="RefSeq" id="WP_114546536.1">
    <property type="nucleotide sequence ID" value="NZ_CALJMG010000181.1"/>
</dbReference>
<dbReference type="NCBIfam" id="NF033716">
    <property type="entry name" value="glycyl_HPDL_Sma"/>
    <property type="match status" value="1"/>
</dbReference>
<evidence type="ECO:0000313" key="19">
    <source>
        <dbReference type="Proteomes" id="UP000270112"/>
    </source>
</evidence>
<reference evidence="16 18" key="1">
    <citation type="journal article" date="2018" name="Elife">
        <title>Discovery and characterization of a prevalent human gut bacterial enzyme sufficient for the inactivation of a family of plant toxins.</title>
        <authorList>
            <person name="Koppel N."/>
            <person name="Bisanz J.E."/>
            <person name="Pandelia M.E."/>
            <person name="Turnbaugh P.J."/>
            <person name="Balskus E.P."/>
        </authorList>
    </citation>
    <scope>NUCLEOTIDE SEQUENCE [LARGE SCALE GENOMIC DNA]</scope>
    <source>
        <strain evidence="16 18">DSM 16107</strain>
    </source>
</reference>
<evidence type="ECO:0000256" key="11">
    <source>
        <dbReference type="ARBA" id="ARBA00023239"/>
    </source>
</evidence>
<comment type="catalytic activity">
    <reaction evidence="1">
        <text>4-hydroxyphenylacetate + H(+) = 4-methylphenol + CO2</text>
        <dbReference type="Rhea" id="RHEA:22732"/>
        <dbReference type="ChEBI" id="CHEBI:15378"/>
        <dbReference type="ChEBI" id="CHEBI:16526"/>
        <dbReference type="ChEBI" id="CHEBI:17847"/>
        <dbReference type="ChEBI" id="CHEBI:48999"/>
        <dbReference type="EC" id="4.1.1.83"/>
    </reaction>
    <physiologicalReaction direction="left-to-right" evidence="1">
        <dbReference type="Rhea" id="RHEA:22733"/>
    </physiologicalReaction>
</comment>
<dbReference type="Gene3D" id="2.20.70.100">
    <property type="match status" value="2"/>
</dbReference>
<comment type="cofactor">
    <cofactor evidence="3">
        <name>[4Fe-4S] cluster</name>
        <dbReference type="ChEBI" id="CHEBI:49883"/>
    </cofactor>
</comment>
<evidence type="ECO:0000256" key="3">
    <source>
        <dbReference type="ARBA" id="ARBA00001966"/>
    </source>
</evidence>
<proteinExistence type="inferred from homology"/>
<evidence type="ECO:0000256" key="10">
    <source>
        <dbReference type="ARBA" id="ARBA00023014"/>
    </source>
</evidence>
<comment type="similarity">
    <text evidence="4">Belongs to the HPA decarboxylase small subunit family.</text>
</comment>
<feature type="domain" description="4-hydroxyphenylacetate decarboxylase small gamma subunit N-terminal" evidence="15">
    <location>
        <begin position="4"/>
        <end position="29"/>
    </location>
</feature>
<reference evidence="17" key="3">
    <citation type="journal article" date="2019" name="Microbiol. Resour. Announc.">
        <title>Draft Genome Sequences of Type Strains of Gordonibacter faecihominis, Paraeggerthella hongkongensis, Parvibacter caecicola,Slackia equolifaciens, Slackia faecicanis, and Slackia isoflavoniconvertens.</title>
        <authorList>
            <person name="Danylec N."/>
            <person name="Stoll D.A."/>
            <person name="Dotsch A."/>
            <person name="Huch M."/>
        </authorList>
    </citation>
    <scope>NUCLEOTIDE SEQUENCE</scope>
    <source>
        <strain evidence="17">DSM 16107</strain>
    </source>
</reference>
<dbReference type="EC" id="4.1.1.83" evidence="5"/>
<evidence type="ECO:0000259" key="15">
    <source>
        <dbReference type="Pfam" id="PF18671"/>
    </source>
</evidence>
<evidence type="ECO:0000256" key="5">
    <source>
        <dbReference type="ARBA" id="ARBA00012283"/>
    </source>
</evidence>
<dbReference type="GO" id="GO:0051539">
    <property type="term" value="F:4 iron, 4 sulfur cluster binding"/>
    <property type="evidence" value="ECO:0007669"/>
    <property type="project" value="UniProtKB-KW"/>
</dbReference>
<evidence type="ECO:0000256" key="9">
    <source>
        <dbReference type="ARBA" id="ARBA00023004"/>
    </source>
</evidence>
<keyword evidence="7" id="KW-0004">4Fe-4S</keyword>
<evidence type="ECO:0000256" key="6">
    <source>
        <dbReference type="ARBA" id="ARBA00013463"/>
    </source>
</evidence>
<dbReference type="EMBL" id="PPTT01000015">
    <property type="protein sequence ID" value="RDB68518.1"/>
    <property type="molecule type" value="Genomic_DNA"/>
</dbReference>
<comment type="catalytic activity">
    <reaction evidence="2">
        <text>3,4-dihydroxyphenylacetate + H(+) = 4-methylcatechol + CO2</text>
        <dbReference type="Rhea" id="RHEA:62556"/>
        <dbReference type="ChEBI" id="CHEBI:15378"/>
        <dbReference type="ChEBI" id="CHEBI:16526"/>
        <dbReference type="ChEBI" id="CHEBI:17254"/>
        <dbReference type="ChEBI" id="CHEBI:17612"/>
        <dbReference type="EC" id="4.1.1.83"/>
    </reaction>
    <physiologicalReaction direction="left-to-right" evidence="2">
        <dbReference type="Rhea" id="RHEA:62557"/>
    </physiologicalReaction>
</comment>
<dbReference type="Proteomes" id="UP000270112">
    <property type="component" value="Unassembled WGS sequence"/>
</dbReference>
<keyword evidence="9" id="KW-0408">Iron</keyword>
<evidence type="ECO:0000313" key="18">
    <source>
        <dbReference type="Proteomes" id="UP000253817"/>
    </source>
</evidence>
<dbReference type="InterPro" id="IPR041125">
    <property type="entry name" value="4HPAD_g_N"/>
</dbReference>
<feature type="domain" description="4-hydroxyphenylacetate decarboxylase small gamma subunit C-terminal" evidence="14">
    <location>
        <begin position="42"/>
        <end position="82"/>
    </location>
</feature>
<dbReference type="Proteomes" id="UP000253817">
    <property type="component" value="Unassembled WGS sequence"/>
</dbReference>
<evidence type="ECO:0000256" key="4">
    <source>
        <dbReference type="ARBA" id="ARBA00008904"/>
    </source>
</evidence>
<evidence type="ECO:0000313" key="17">
    <source>
        <dbReference type="EMBL" id="RNM41565.1"/>
    </source>
</evidence>
<evidence type="ECO:0000259" key="14">
    <source>
        <dbReference type="Pfam" id="PF18524"/>
    </source>
</evidence>
<dbReference type="EMBL" id="QICC01000033">
    <property type="protein sequence ID" value="RNM41565.1"/>
    <property type="molecule type" value="Genomic_DNA"/>
</dbReference>
<evidence type="ECO:0000256" key="8">
    <source>
        <dbReference type="ARBA" id="ARBA00022723"/>
    </source>
</evidence>
<dbReference type="AlphaFoldDB" id="A0A3N0IX93"/>
<gene>
    <name evidence="16" type="ORF">C1876_09735</name>
    <name evidence="17" type="ORF">DMP09_09140</name>
</gene>
<dbReference type="Pfam" id="PF18524">
    <property type="entry name" value="HPIP_like"/>
    <property type="match status" value="1"/>
</dbReference>
<evidence type="ECO:0000256" key="1">
    <source>
        <dbReference type="ARBA" id="ARBA00000127"/>
    </source>
</evidence>
<organism evidence="17 19">
    <name type="scientific">Eggerthella sinensis</name>
    <dbReference type="NCBI Taxonomy" id="242230"/>
    <lineage>
        <taxon>Bacteria</taxon>
        <taxon>Bacillati</taxon>
        <taxon>Actinomycetota</taxon>
        <taxon>Coriobacteriia</taxon>
        <taxon>Eggerthellales</taxon>
        <taxon>Eggerthellaceae</taxon>
        <taxon>Eggerthella</taxon>
    </lineage>
</organism>
<comment type="caution">
    <text evidence="17">The sequence shown here is derived from an EMBL/GenBank/DDBJ whole genome shotgun (WGS) entry which is preliminary data.</text>
</comment>
<evidence type="ECO:0000256" key="7">
    <source>
        <dbReference type="ARBA" id="ARBA00022485"/>
    </source>
</evidence>
<reference evidence="19" key="2">
    <citation type="submission" date="2018-05" db="EMBL/GenBank/DDBJ databases">
        <title>Genome Sequencing of selected type strains of the family Eggerthellaceae.</title>
        <authorList>
            <person name="Danylec N."/>
            <person name="Stoll D.A."/>
            <person name="Doetsch A."/>
            <person name="Huch M."/>
        </authorList>
    </citation>
    <scope>NUCLEOTIDE SEQUENCE [LARGE SCALE GENOMIC DNA]</scope>
    <source>
        <strain evidence="19">DSM 16107</strain>
    </source>
</reference>
<name>A0A3N0IX93_9ACTN</name>
<dbReference type="InterPro" id="IPR053727">
    <property type="entry name" value="HPA_decarboxylase_ss_sf"/>
</dbReference>
<evidence type="ECO:0000256" key="12">
    <source>
        <dbReference type="ARBA" id="ARBA00029987"/>
    </source>
</evidence>
<keyword evidence="8" id="KW-0479">Metal-binding</keyword>